<name>A0ABU1MNA6_9SPHN</name>
<dbReference type="EMBL" id="JAVDRD010000005">
    <property type="protein sequence ID" value="MDR6511506.1"/>
    <property type="molecule type" value="Genomic_DNA"/>
</dbReference>
<comment type="caution">
    <text evidence="1">The sequence shown here is derived from an EMBL/GenBank/DDBJ whole genome shotgun (WGS) entry which is preliminary data.</text>
</comment>
<dbReference type="Proteomes" id="UP001184150">
    <property type="component" value="Unassembled WGS sequence"/>
</dbReference>
<sequence length="73" mass="8126">MAVPENLDWNPVKTAPWEKVVWVRNPAMNEPVLATRGYAHNGVVRRDSTLFTTPAGWLCLPTEWAEYSEGGAA</sequence>
<evidence type="ECO:0000313" key="1">
    <source>
        <dbReference type="EMBL" id="MDR6511506.1"/>
    </source>
</evidence>
<gene>
    <name evidence="1" type="ORF">J2792_002378</name>
</gene>
<protein>
    <submittedName>
        <fullName evidence="1">Uncharacterized protein</fullName>
    </submittedName>
</protein>
<reference evidence="1 2" key="1">
    <citation type="submission" date="2023-07" db="EMBL/GenBank/DDBJ databases">
        <title>Sorghum-associated microbial communities from plants grown in Nebraska, USA.</title>
        <authorList>
            <person name="Schachtman D."/>
        </authorList>
    </citation>
    <scope>NUCLEOTIDE SEQUENCE [LARGE SCALE GENOMIC DNA]</scope>
    <source>
        <strain evidence="1 2">DS1027</strain>
    </source>
</reference>
<proteinExistence type="predicted"/>
<organism evidence="1 2">
    <name type="scientific">Novosphingobium capsulatum</name>
    <dbReference type="NCBI Taxonomy" id="13688"/>
    <lineage>
        <taxon>Bacteria</taxon>
        <taxon>Pseudomonadati</taxon>
        <taxon>Pseudomonadota</taxon>
        <taxon>Alphaproteobacteria</taxon>
        <taxon>Sphingomonadales</taxon>
        <taxon>Sphingomonadaceae</taxon>
        <taxon>Novosphingobium</taxon>
    </lineage>
</organism>
<evidence type="ECO:0000313" key="2">
    <source>
        <dbReference type="Proteomes" id="UP001184150"/>
    </source>
</evidence>
<accession>A0ABU1MNA6</accession>
<keyword evidence="2" id="KW-1185">Reference proteome</keyword>